<evidence type="ECO:0000313" key="1">
    <source>
        <dbReference type="EMBL" id="KXU19081.1"/>
    </source>
</evidence>
<keyword evidence="2" id="KW-1185">Reference proteome</keyword>
<sequence>MLATPQSAGVASTSTWKELVLVVNFKQIIAMCLDGAS</sequence>
<gene>
    <name evidence="1" type="ORF">WM41_0191</name>
</gene>
<evidence type="ECO:0000313" key="2">
    <source>
        <dbReference type="Proteomes" id="UP000070339"/>
    </source>
</evidence>
<dbReference type="EMBL" id="LTEB01000012">
    <property type="protein sequence ID" value="KXU19081.1"/>
    <property type="molecule type" value="Genomic_DNA"/>
</dbReference>
<reference evidence="1 2" key="1">
    <citation type="journal article" date="2016" name="Int. J. Syst. Evol. Microbiol.">
        <title>Resolving the Complexity of Human Skin Metagenomes Using Single-Molecule Sequencing.</title>
        <authorList>
            <consortium name="NISC Comparative Sequencing Program"/>
            <person name="Tsai Y.C."/>
            <person name="Conlan S."/>
            <person name="Deming C."/>
            <person name="Segre J.A."/>
            <person name="Kong H.H."/>
            <person name="Korlach J."/>
            <person name="Oh J."/>
        </authorList>
    </citation>
    <scope>NUCLEOTIDE SEQUENCE [LARGE SCALE GENOMIC DNA]</scope>
    <source>
        <strain evidence="1 2">1B08</strain>
    </source>
</reference>
<proteinExistence type="predicted"/>
<protein>
    <submittedName>
        <fullName evidence="1">Uncharacterized protein</fullName>
    </submittedName>
</protein>
<dbReference type="Proteomes" id="UP000070339">
    <property type="component" value="Unassembled WGS sequence"/>
</dbReference>
<name>A0ABR5VFF6_9CORY</name>
<organism evidence="1 2">
    <name type="scientific">Corynebacterium simulans</name>
    <dbReference type="NCBI Taxonomy" id="146827"/>
    <lineage>
        <taxon>Bacteria</taxon>
        <taxon>Bacillati</taxon>
        <taxon>Actinomycetota</taxon>
        <taxon>Actinomycetes</taxon>
        <taxon>Mycobacteriales</taxon>
        <taxon>Corynebacteriaceae</taxon>
        <taxon>Corynebacterium</taxon>
    </lineage>
</organism>
<comment type="caution">
    <text evidence="1">The sequence shown here is derived from an EMBL/GenBank/DDBJ whole genome shotgun (WGS) entry which is preliminary data.</text>
</comment>
<accession>A0ABR5VFF6</accession>